<keyword evidence="3" id="KW-1185">Reference proteome</keyword>
<dbReference type="EMBL" id="SRLD01000008">
    <property type="protein sequence ID" value="TGE18054.1"/>
    <property type="molecule type" value="Genomic_DNA"/>
</dbReference>
<organism evidence="2 3">
    <name type="scientific">Hymenobacter elongatus</name>
    <dbReference type="NCBI Taxonomy" id="877208"/>
    <lineage>
        <taxon>Bacteria</taxon>
        <taxon>Pseudomonadati</taxon>
        <taxon>Bacteroidota</taxon>
        <taxon>Cytophagia</taxon>
        <taxon>Cytophagales</taxon>
        <taxon>Hymenobacteraceae</taxon>
        <taxon>Hymenobacter</taxon>
    </lineage>
</organism>
<sequence length="76" mass="8744">MMKKVLLLWGVLLFFLGGEAAAARPSAYARAKSKGRVYVHRPNYKLYRGARHYRPVRWLQAPRFLARKAGGSRSRL</sequence>
<name>A0A4Z0PNZ3_9BACT</name>
<accession>A0A4Z0PNZ3</accession>
<evidence type="ECO:0000313" key="2">
    <source>
        <dbReference type="EMBL" id="TGE18054.1"/>
    </source>
</evidence>
<comment type="caution">
    <text evidence="2">The sequence shown here is derived from an EMBL/GenBank/DDBJ whole genome shotgun (WGS) entry which is preliminary data.</text>
</comment>
<gene>
    <name evidence="2" type="ORF">E5J99_05825</name>
</gene>
<dbReference type="Proteomes" id="UP000297739">
    <property type="component" value="Unassembled WGS sequence"/>
</dbReference>
<feature type="signal peptide" evidence="1">
    <location>
        <begin position="1"/>
        <end position="22"/>
    </location>
</feature>
<dbReference type="OrthoDB" id="887364at2"/>
<keyword evidence="1" id="KW-0732">Signal</keyword>
<proteinExistence type="predicted"/>
<protein>
    <submittedName>
        <fullName evidence="2">Uncharacterized protein</fullName>
    </submittedName>
</protein>
<feature type="chain" id="PRO_5021248783" evidence="1">
    <location>
        <begin position="23"/>
        <end position="76"/>
    </location>
</feature>
<reference evidence="2 3" key="1">
    <citation type="submission" date="2019-04" db="EMBL/GenBank/DDBJ databases">
        <authorList>
            <person name="Feng G."/>
            <person name="Zhang J."/>
            <person name="Zhu H."/>
        </authorList>
    </citation>
    <scope>NUCLEOTIDE SEQUENCE [LARGE SCALE GENOMIC DNA]</scope>
    <source>
        <strain evidence="2 3">JCM 17223</strain>
    </source>
</reference>
<dbReference type="RefSeq" id="WP_135496785.1">
    <property type="nucleotide sequence ID" value="NZ_SRLD01000008.1"/>
</dbReference>
<evidence type="ECO:0000256" key="1">
    <source>
        <dbReference type="SAM" id="SignalP"/>
    </source>
</evidence>
<evidence type="ECO:0000313" key="3">
    <source>
        <dbReference type="Proteomes" id="UP000297739"/>
    </source>
</evidence>
<dbReference type="AlphaFoldDB" id="A0A4Z0PNZ3"/>